<dbReference type="InterPro" id="IPR007278">
    <property type="entry name" value="DUF397"/>
</dbReference>
<feature type="domain" description="DUF397" evidence="1">
    <location>
        <begin position="17"/>
        <end position="70"/>
    </location>
</feature>
<dbReference type="Pfam" id="PF04149">
    <property type="entry name" value="DUF397"/>
    <property type="match status" value="1"/>
</dbReference>
<dbReference type="Proteomes" id="UP001596157">
    <property type="component" value="Unassembled WGS sequence"/>
</dbReference>
<accession>A0ABW0ETH5</accession>
<keyword evidence="3" id="KW-1185">Reference proteome</keyword>
<dbReference type="EMBL" id="JBHSKF010000011">
    <property type="protein sequence ID" value="MFC5289555.1"/>
    <property type="molecule type" value="Genomic_DNA"/>
</dbReference>
<evidence type="ECO:0000313" key="3">
    <source>
        <dbReference type="Proteomes" id="UP001596157"/>
    </source>
</evidence>
<evidence type="ECO:0000313" key="2">
    <source>
        <dbReference type="EMBL" id="MFC5289555.1"/>
    </source>
</evidence>
<comment type="caution">
    <text evidence="2">The sequence shown here is derived from an EMBL/GenBank/DDBJ whole genome shotgun (WGS) entry which is preliminary data.</text>
</comment>
<gene>
    <name evidence="2" type="ORF">ACFPM7_21080</name>
</gene>
<reference evidence="3" key="1">
    <citation type="journal article" date="2019" name="Int. J. Syst. Evol. Microbiol.">
        <title>The Global Catalogue of Microorganisms (GCM) 10K type strain sequencing project: providing services to taxonomists for standard genome sequencing and annotation.</title>
        <authorList>
            <consortium name="The Broad Institute Genomics Platform"/>
            <consortium name="The Broad Institute Genome Sequencing Center for Infectious Disease"/>
            <person name="Wu L."/>
            <person name="Ma J."/>
        </authorList>
    </citation>
    <scope>NUCLEOTIDE SEQUENCE [LARGE SCALE GENOMIC DNA]</scope>
    <source>
        <strain evidence="3">CCUG 59778</strain>
    </source>
</reference>
<organism evidence="2 3">
    <name type="scientific">Actinokineospora guangxiensis</name>
    <dbReference type="NCBI Taxonomy" id="1490288"/>
    <lineage>
        <taxon>Bacteria</taxon>
        <taxon>Bacillati</taxon>
        <taxon>Actinomycetota</taxon>
        <taxon>Actinomycetes</taxon>
        <taxon>Pseudonocardiales</taxon>
        <taxon>Pseudonocardiaceae</taxon>
        <taxon>Actinokineospora</taxon>
    </lineage>
</organism>
<dbReference type="RefSeq" id="WP_378249399.1">
    <property type="nucleotide sequence ID" value="NZ_JBHSKF010000011.1"/>
</dbReference>
<protein>
    <submittedName>
        <fullName evidence="2">DUF397 domain-containing protein</fullName>
    </submittedName>
</protein>
<proteinExistence type="predicted"/>
<name>A0ABW0ETH5_9PSEU</name>
<sequence length="72" mass="7812">MTQDDRQSRARRDASPAVWFKSSFSADGAGNCVEVAWRPSAVLVRDSKVPDLGSLSVPTDGWVRFARTAKGS</sequence>
<evidence type="ECO:0000259" key="1">
    <source>
        <dbReference type="Pfam" id="PF04149"/>
    </source>
</evidence>